<dbReference type="PANTHER" id="PTHR33603:SF1">
    <property type="entry name" value="RIBOSOMAL RNA LARGE SUBUNIT METHYLTRANSFERASE H"/>
    <property type="match status" value="1"/>
</dbReference>
<gene>
    <name evidence="5 6" type="primary">rlmH</name>
    <name evidence="6" type="ORF">MNKW57_07720</name>
</gene>
<proteinExistence type="inferred from homology"/>
<evidence type="ECO:0000256" key="3">
    <source>
        <dbReference type="ARBA" id="ARBA00022691"/>
    </source>
</evidence>
<keyword evidence="3 5" id="KW-0949">S-adenosyl-L-methionine</keyword>
<dbReference type="InterPro" id="IPR003742">
    <property type="entry name" value="RlmH-like"/>
</dbReference>
<dbReference type="Pfam" id="PF02590">
    <property type="entry name" value="SPOUT_MTase"/>
    <property type="match status" value="1"/>
</dbReference>
<dbReference type="SUPFAM" id="SSF75217">
    <property type="entry name" value="alpha/beta knot"/>
    <property type="match status" value="1"/>
</dbReference>
<reference evidence="6 7" key="1">
    <citation type="submission" date="2023-04" db="EMBL/GenBank/DDBJ databases">
        <title>Marinobulbifer ophiurae gen. nov., sp. Nov., isolate from tissue of brittle star Ophioplocus japonicus.</title>
        <authorList>
            <person name="Kawano K."/>
            <person name="Sawayama S."/>
            <person name="Nakagawa S."/>
        </authorList>
    </citation>
    <scope>NUCLEOTIDE SEQUENCE [LARGE SCALE GENOMIC DNA]</scope>
    <source>
        <strain evidence="6 7">NKW57</strain>
    </source>
</reference>
<dbReference type="Proteomes" id="UP001224392">
    <property type="component" value="Unassembled WGS sequence"/>
</dbReference>
<evidence type="ECO:0000256" key="1">
    <source>
        <dbReference type="ARBA" id="ARBA00022603"/>
    </source>
</evidence>
<dbReference type="CDD" id="cd18081">
    <property type="entry name" value="RlmH-like"/>
    <property type="match status" value="1"/>
</dbReference>
<comment type="catalytic activity">
    <reaction evidence="5">
        <text>pseudouridine(1915) in 23S rRNA + S-adenosyl-L-methionine = N(3)-methylpseudouridine(1915) in 23S rRNA + S-adenosyl-L-homocysteine + H(+)</text>
        <dbReference type="Rhea" id="RHEA:42752"/>
        <dbReference type="Rhea" id="RHEA-COMP:10221"/>
        <dbReference type="Rhea" id="RHEA-COMP:10222"/>
        <dbReference type="ChEBI" id="CHEBI:15378"/>
        <dbReference type="ChEBI" id="CHEBI:57856"/>
        <dbReference type="ChEBI" id="CHEBI:59789"/>
        <dbReference type="ChEBI" id="CHEBI:65314"/>
        <dbReference type="ChEBI" id="CHEBI:74486"/>
        <dbReference type="EC" id="2.1.1.177"/>
    </reaction>
</comment>
<evidence type="ECO:0000256" key="2">
    <source>
        <dbReference type="ARBA" id="ARBA00022679"/>
    </source>
</evidence>
<keyword evidence="5" id="KW-0963">Cytoplasm</keyword>
<evidence type="ECO:0000313" key="6">
    <source>
        <dbReference type="EMBL" id="GMG86451.1"/>
    </source>
</evidence>
<comment type="function">
    <text evidence="5">Specifically methylates the pseudouridine at position 1915 (m3Psi1915) in 23S rRNA.</text>
</comment>
<evidence type="ECO:0000313" key="7">
    <source>
        <dbReference type="Proteomes" id="UP001224392"/>
    </source>
</evidence>
<feature type="binding site" evidence="5">
    <location>
        <begin position="128"/>
        <end position="133"/>
    </location>
    <ligand>
        <name>S-adenosyl-L-methionine</name>
        <dbReference type="ChEBI" id="CHEBI:59789"/>
    </ligand>
</feature>
<dbReference type="NCBIfam" id="NF000986">
    <property type="entry name" value="PRK00103.1-4"/>
    <property type="match status" value="1"/>
</dbReference>
<organism evidence="6 7">
    <name type="scientific">Biformimicrobium ophioploci</name>
    <dbReference type="NCBI Taxonomy" id="3036711"/>
    <lineage>
        <taxon>Bacteria</taxon>
        <taxon>Pseudomonadati</taxon>
        <taxon>Pseudomonadota</taxon>
        <taxon>Gammaproteobacteria</taxon>
        <taxon>Cellvibrionales</taxon>
        <taxon>Microbulbiferaceae</taxon>
        <taxon>Biformimicrobium</taxon>
    </lineage>
</organism>
<dbReference type="PANTHER" id="PTHR33603">
    <property type="entry name" value="METHYLTRANSFERASE"/>
    <property type="match status" value="1"/>
</dbReference>
<comment type="caution">
    <text evidence="6">The sequence shown here is derived from an EMBL/GenBank/DDBJ whole genome shotgun (WGS) entry which is preliminary data.</text>
</comment>
<evidence type="ECO:0000256" key="5">
    <source>
        <dbReference type="HAMAP-Rule" id="MF_00658"/>
    </source>
</evidence>
<dbReference type="EMBL" id="BSYJ01000002">
    <property type="protein sequence ID" value="GMG86451.1"/>
    <property type="molecule type" value="Genomic_DNA"/>
</dbReference>
<dbReference type="PIRSF" id="PIRSF004505">
    <property type="entry name" value="MT_bac"/>
    <property type="match status" value="1"/>
</dbReference>
<feature type="binding site" evidence="5">
    <location>
        <position position="109"/>
    </location>
    <ligand>
        <name>S-adenosyl-L-methionine</name>
        <dbReference type="ChEBI" id="CHEBI:59789"/>
    </ligand>
</feature>
<feature type="binding site" evidence="5">
    <location>
        <position position="78"/>
    </location>
    <ligand>
        <name>S-adenosyl-L-methionine</name>
        <dbReference type="ChEBI" id="CHEBI:59789"/>
    </ligand>
</feature>
<dbReference type="NCBIfam" id="TIGR00246">
    <property type="entry name" value="tRNA_RlmH_YbeA"/>
    <property type="match status" value="1"/>
</dbReference>
<comment type="subunit">
    <text evidence="5">Homodimer.</text>
</comment>
<evidence type="ECO:0000256" key="4">
    <source>
        <dbReference type="ARBA" id="ARBA00038303"/>
    </source>
</evidence>
<dbReference type="RefSeq" id="WP_285762978.1">
    <property type="nucleotide sequence ID" value="NZ_BSYJ01000002.1"/>
</dbReference>
<comment type="subcellular location">
    <subcellularLocation>
        <location evidence="5">Cytoplasm</location>
    </subcellularLocation>
</comment>
<dbReference type="HAMAP" id="MF_00658">
    <property type="entry name" value="23SrRNA_methyltr_H"/>
    <property type="match status" value="1"/>
</dbReference>
<name>A0ABQ6LWK7_9GAMM</name>
<dbReference type="InterPro" id="IPR029026">
    <property type="entry name" value="tRNA_m1G_MTases_N"/>
</dbReference>
<comment type="similarity">
    <text evidence="4 5">Belongs to the RNA methyltransferase RlmH family.</text>
</comment>
<dbReference type="Gene3D" id="3.40.1280.10">
    <property type="match status" value="1"/>
</dbReference>
<keyword evidence="5" id="KW-0698">rRNA processing</keyword>
<protein>
    <recommendedName>
        <fullName evidence="5">Ribosomal RNA large subunit methyltransferase H</fullName>
        <ecNumber evidence="5">2.1.1.177</ecNumber>
    </recommendedName>
    <alternativeName>
        <fullName evidence="5">23S rRNA (pseudouridine1915-N3)-methyltransferase</fullName>
    </alternativeName>
    <alternativeName>
        <fullName evidence="5">23S rRNA m3Psi1915 methyltransferase</fullName>
    </alternativeName>
    <alternativeName>
        <fullName evidence="5">rRNA (pseudouridine-N3-)-methyltransferase RlmH</fullName>
    </alternativeName>
</protein>
<keyword evidence="1 5" id="KW-0489">Methyltransferase</keyword>
<dbReference type="EC" id="2.1.1.177" evidence="5"/>
<sequence length="160" mass="17351">MKIRILAVGGKMPAWVDAGYAEYAKRLPRELSLEVVELPLGHRGQKNSPGQTAKAIEKEGEAMLAALAKGGRDHVVALDVKGKPWSTEQLAEQLANWQQLGTNVSLLVGGPDGLAPDCLAKASQRWSLSNLTLPHPLVRVLLAEQIYRAHTVLAGHPYHK</sequence>
<accession>A0ABQ6LWK7</accession>
<keyword evidence="2 5" id="KW-0808">Transferase</keyword>
<dbReference type="InterPro" id="IPR029028">
    <property type="entry name" value="Alpha/beta_knot_MTases"/>
</dbReference>
<keyword evidence="7" id="KW-1185">Reference proteome</keyword>